<comment type="caution">
    <text evidence="2">The sequence shown here is derived from an EMBL/GenBank/DDBJ whole genome shotgun (WGS) entry which is preliminary data.</text>
</comment>
<dbReference type="SUPFAM" id="SSF81301">
    <property type="entry name" value="Nucleotidyltransferase"/>
    <property type="match status" value="1"/>
</dbReference>
<gene>
    <name evidence="2" type="ORF">P8X34_07830</name>
</gene>
<organism evidence="2 3">
    <name type="scientific">Pyrococcus kukulkanii</name>
    <dbReference type="NCBI Taxonomy" id="1609559"/>
    <lineage>
        <taxon>Archaea</taxon>
        <taxon>Methanobacteriati</taxon>
        <taxon>Methanobacteriota</taxon>
        <taxon>Thermococci</taxon>
        <taxon>Thermococcales</taxon>
        <taxon>Thermococcaceae</taxon>
        <taxon>Pyrococcus</taxon>
    </lineage>
</organism>
<proteinExistence type="predicted"/>
<keyword evidence="2" id="KW-0548">Nucleotidyltransferase</keyword>
<dbReference type="EMBL" id="JARRIG010000005">
    <property type="protein sequence ID" value="MFA4804642.1"/>
    <property type="molecule type" value="Genomic_DNA"/>
</dbReference>
<keyword evidence="2" id="KW-0808">Transferase</keyword>
<evidence type="ECO:0000259" key="1">
    <source>
        <dbReference type="Pfam" id="PF18765"/>
    </source>
</evidence>
<reference evidence="2 3" key="1">
    <citation type="submission" date="2023-03" db="EMBL/GenBank/DDBJ databases">
        <title>Speciation in Pyrococcus: adaptation to high temperature as a mechanism.</title>
        <authorList>
            <person name="Gu J."/>
        </authorList>
    </citation>
    <scope>NUCLEOTIDE SEQUENCE [LARGE SCALE GENOMIC DNA]</scope>
    <source>
        <strain evidence="2 3">LMOA34</strain>
    </source>
</reference>
<dbReference type="RefSeq" id="WP_372823878.1">
    <property type="nucleotide sequence ID" value="NZ_JARRIC010000003.1"/>
</dbReference>
<evidence type="ECO:0000313" key="3">
    <source>
        <dbReference type="Proteomes" id="UP001571980"/>
    </source>
</evidence>
<name>A0ABV4T681_9EURY</name>
<protein>
    <submittedName>
        <fullName evidence="2">Nucleotidyltransferase domain-containing protein</fullName>
        <ecNumber evidence="2">2.7.7.-</ecNumber>
    </submittedName>
</protein>
<accession>A0ABV4T681</accession>
<dbReference type="PANTHER" id="PTHR43449">
    <property type="entry name" value="NUCLEOTIDYLTRANSFERASE"/>
    <property type="match status" value="1"/>
</dbReference>
<evidence type="ECO:0000313" key="2">
    <source>
        <dbReference type="EMBL" id="MFA4804642.1"/>
    </source>
</evidence>
<sequence length="120" mass="13673">MSREKELREALHRILKKVQKDESVRLVILFGSLARGEVRETSDLDLIIVKETDKRFLDRLDEYYEIVGVAADIFVYTPEEFEAMKESPFIKRALKEGVVVYEKGSQGRGHEVVKAGGEGS</sequence>
<dbReference type="Pfam" id="PF18765">
    <property type="entry name" value="Polbeta"/>
    <property type="match status" value="1"/>
</dbReference>
<dbReference type="Gene3D" id="3.30.460.10">
    <property type="entry name" value="Beta Polymerase, domain 2"/>
    <property type="match status" value="1"/>
</dbReference>
<dbReference type="Proteomes" id="UP001571980">
    <property type="component" value="Unassembled WGS sequence"/>
</dbReference>
<dbReference type="CDD" id="cd05403">
    <property type="entry name" value="NT_KNTase_like"/>
    <property type="match status" value="1"/>
</dbReference>
<dbReference type="EC" id="2.7.7.-" evidence="2"/>
<dbReference type="InterPro" id="IPR043519">
    <property type="entry name" value="NT_sf"/>
</dbReference>
<dbReference type="GO" id="GO:0016779">
    <property type="term" value="F:nucleotidyltransferase activity"/>
    <property type="evidence" value="ECO:0007669"/>
    <property type="project" value="UniProtKB-KW"/>
</dbReference>
<dbReference type="PANTHER" id="PTHR43449:SF1">
    <property type="entry name" value="POLYMERASE BETA NUCLEOTIDYLTRANSFERASE DOMAIN-CONTAINING PROTEIN"/>
    <property type="match status" value="1"/>
</dbReference>
<keyword evidence="3" id="KW-1185">Reference proteome</keyword>
<dbReference type="InterPro" id="IPR041633">
    <property type="entry name" value="Polbeta"/>
</dbReference>
<feature type="domain" description="Polymerase beta nucleotidyltransferase" evidence="1">
    <location>
        <begin position="14"/>
        <end position="103"/>
    </location>
</feature>